<dbReference type="GO" id="GO:0003723">
    <property type="term" value="F:RNA binding"/>
    <property type="evidence" value="ECO:0007669"/>
    <property type="project" value="InterPro"/>
</dbReference>
<dbReference type="PANTHER" id="PTHR43191">
    <property type="entry name" value="RRNA METHYLTRANSFERASE 3"/>
    <property type="match status" value="1"/>
</dbReference>
<dbReference type="OrthoDB" id="9794400at2"/>
<dbReference type="SUPFAM" id="SSF75217">
    <property type="entry name" value="alpha/beta knot"/>
    <property type="match status" value="1"/>
</dbReference>
<accession>A0A2U1CJN8</accession>
<dbReference type="RefSeq" id="WP_116518959.1">
    <property type="nucleotide sequence ID" value="NZ_JACCEX010000004.1"/>
</dbReference>
<comment type="caution">
    <text evidence="4">The sequence shown here is derived from an EMBL/GenBank/DDBJ whole genome shotgun (WGS) entry which is preliminary data.</text>
</comment>
<protein>
    <submittedName>
        <fullName evidence="4">TrmH family RNA methyltransferase</fullName>
    </submittedName>
</protein>
<dbReference type="InterPro" id="IPR029064">
    <property type="entry name" value="Ribosomal_eL30-like_sf"/>
</dbReference>
<dbReference type="PANTHER" id="PTHR43191:SF2">
    <property type="entry name" value="RRNA METHYLTRANSFERASE 3, MITOCHONDRIAL"/>
    <property type="match status" value="1"/>
</dbReference>
<organism evidence="4 5">
    <name type="scientific">Pusillimonas noertemannii</name>
    <dbReference type="NCBI Taxonomy" id="305977"/>
    <lineage>
        <taxon>Bacteria</taxon>
        <taxon>Pseudomonadati</taxon>
        <taxon>Pseudomonadota</taxon>
        <taxon>Betaproteobacteria</taxon>
        <taxon>Burkholderiales</taxon>
        <taxon>Alcaligenaceae</taxon>
        <taxon>Pusillimonas</taxon>
    </lineage>
</organism>
<dbReference type="Gene3D" id="3.30.1330.30">
    <property type="match status" value="1"/>
</dbReference>
<dbReference type="InterPro" id="IPR051259">
    <property type="entry name" value="rRNA_Methyltransferase"/>
</dbReference>
<evidence type="ECO:0000313" key="5">
    <source>
        <dbReference type="Proteomes" id="UP000246145"/>
    </source>
</evidence>
<dbReference type="GO" id="GO:0006396">
    <property type="term" value="P:RNA processing"/>
    <property type="evidence" value="ECO:0007669"/>
    <property type="project" value="InterPro"/>
</dbReference>
<evidence type="ECO:0000256" key="2">
    <source>
        <dbReference type="ARBA" id="ARBA00022679"/>
    </source>
</evidence>
<evidence type="ECO:0000313" key="4">
    <source>
        <dbReference type="EMBL" id="PVY61205.1"/>
    </source>
</evidence>
<evidence type="ECO:0000256" key="1">
    <source>
        <dbReference type="ARBA" id="ARBA00022603"/>
    </source>
</evidence>
<evidence type="ECO:0000259" key="3">
    <source>
        <dbReference type="Pfam" id="PF00588"/>
    </source>
</evidence>
<dbReference type="InterPro" id="IPR029028">
    <property type="entry name" value="Alpha/beta_knot_MTases"/>
</dbReference>
<dbReference type="Gene3D" id="3.40.1280.10">
    <property type="match status" value="1"/>
</dbReference>
<keyword evidence="2 4" id="KW-0808">Transferase</keyword>
<proteinExistence type="predicted"/>
<dbReference type="InterPro" id="IPR001537">
    <property type="entry name" value="SpoU_MeTrfase"/>
</dbReference>
<dbReference type="GO" id="GO:0008173">
    <property type="term" value="F:RNA methyltransferase activity"/>
    <property type="evidence" value="ECO:0007669"/>
    <property type="project" value="InterPro"/>
</dbReference>
<gene>
    <name evidence="4" type="ORF">C7440_2755</name>
</gene>
<keyword evidence="1 4" id="KW-0489">Methyltransferase</keyword>
<dbReference type="GO" id="GO:0032259">
    <property type="term" value="P:methylation"/>
    <property type="evidence" value="ECO:0007669"/>
    <property type="project" value="UniProtKB-KW"/>
</dbReference>
<dbReference type="InterPro" id="IPR029026">
    <property type="entry name" value="tRNA_m1G_MTases_N"/>
</dbReference>
<dbReference type="EMBL" id="QEKO01000004">
    <property type="protein sequence ID" value="PVY61205.1"/>
    <property type="molecule type" value="Genomic_DNA"/>
</dbReference>
<dbReference type="STRING" id="1231391.GCA_000308195_01062"/>
<dbReference type="Pfam" id="PF00588">
    <property type="entry name" value="SpoU_methylase"/>
    <property type="match status" value="1"/>
</dbReference>
<sequence>MKHISSRDNPQYKQLVRLAGGRRGEQIVLEGVHLCQEWLRHRGLPAFALFDLQRLERDPELAALAAALPSGIAVSCETTLARRLSQVQESQGVYFAAQAPQEPLPELITGTSLWLDRVQDPGNMGTLLRTAAAAGIGQAFLSPGCAGAWSPKVLRSAQGAHFAMRLYENADLAALHARLRVPLLATALDDAQSLYEQPLPRECAWLMGNEGQGVGSDLQRLADRRVFIPQAAGVESLNVAAAAAICLFEHRRQLLV</sequence>
<feature type="domain" description="tRNA/rRNA methyltransferase SpoU type" evidence="3">
    <location>
        <begin position="112"/>
        <end position="248"/>
    </location>
</feature>
<dbReference type="AlphaFoldDB" id="A0A2U1CJN8"/>
<dbReference type="Proteomes" id="UP000246145">
    <property type="component" value="Unassembled WGS sequence"/>
</dbReference>
<name>A0A2U1CJN8_9BURK</name>
<reference evidence="4 5" key="1">
    <citation type="submission" date="2018-04" db="EMBL/GenBank/DDBJ databases">
        <title>Genomic Encyclopedia of Type Strains, Phase IV (KMG-IV): sequencing the most valuable type-strain genomes for metagenomic binning, comparative biology and taxonomic classification.</title>
        <authorList>
            <person name="Goeker M."/>
        </authorList>
    </citation>
    <scope>NUCLEOTIDE SEQUENCE [LARGE SCALE GENOMIC DNA]</scope>
    <source>
        <strain evidence="4 5">DSM 10065</strain>
    </source>
</reference>
<dbReference type="SUPFAM" id="SSF55315">
    <property type="entry name" value="L30e-like"/>
    <property type="match status" value="1"/>
</dbReference>
<dbReference type="CDD" id="cd18095">
    <property type="entry name" value="SpoU-like_rRNA-MTase"/>
    <property type="match status" value="1"/>
</dbReference>
<keyword evidence="5" id="KW-1185">Reference proteome</keyword>